<comment type="similarity">
    <text evidence="1">Belongs to the peptidase S26 family.</text>
</comment>
<dbReference type="GO" id="GO:0004252">
    <property type="term" value="F:serine-type endopeptidase activity"/>
    <property type="evidence" value="ECO:0007669"/>
    <property type="project" value="InterPro"/>
</dbReference>
<evidence type="ECO:0000256" key="4">
    <source>
        <dbReference type="SAM" id="Phobius"/>
    </source>
</evidence>
<dbReference type="MEROPS" id="S26.014"/>
<keyword evidence="4" id="KW-0812">Transmembrane</keyword>
<feature type="transmembrane region" description="Helical" evidence="4">
    <location>
        <begin position="29"/>
        <end position="46"/>
    </location>
</feature>
<dbReference type="PRINTS" id="PR00727">
    <property type="entry name" value="LEADERPTASE"/>
</dbReference>
<dbReference type="PANTHER" id="PTHR43390:SF1">
    <property type="entry name" value="CHLOROPLAST PROCESSING PEPTIDASE"/>
    <property type="match status" value="1"/>
</dbReference>
<dbReference type="GO" id="GO:0016020">
    <property type="term" value="C:membrane"/>
    <property type="evidence" value="ECO:0007669"/>
    <property type="project" value="InterPro"/>
</dbReference>
<dbReference type="Pfam" id="PF10502">
    <property type="entry name" value="Peptidase_S26"/>
    <property type="match status" value="1"/>
</dbReference>
<protein>
    <recommendedName>
        <fullName evidence="2">Signal peptidase I</fullName>
    </recommendedName>
    <alternativeName>
        <fullName evidence="3">Leader peptidase I</fullName>
    </alternativeName>
</protein>
<dbReference type="Proteomes" id="UP000028411">
    <property type="component" value="Unassembled WGS sequence"/>
</dbReference>
<dbReference type="Gene3D" id="2.10.109.10">
    <property type="entry name" value="Umud Fragment, subunit A"/>
    <property type="match status" value="1"/>
</dbReference>
<accession>A0A081R9G7</accession>
<dbReference type="InterPro" id="IPR000223">
    <property type="entry name" value="Pept_S26A_signal_pept_1"/>
</dbReference>
<dbReference type="PATRIC" id="fig|46429.4.peg.3904"/>
<evidence type="ECO:0000259" key="5">
    <source>
        <dbReference type="Pfam" id="PF10502"/>
    </source>
</evidence>
<dbReference type="InterPro" id="IPR019533">
    <property type="entry name" value="Peptidase_S26"/>
</dbReference>
<feature type="domain" description="Peptidase S26" evidence="5">
    <location>
        <begin position="32"/>
        <end position="188"/>
    </location>
</feature>
<dbReference type="GO" id="GO:0006465">
    <property type="term" value="P:signal peptide processing"/>
    <property type="evidence" value="ECO:0007669"/>
    <property type="project" value="InterPro"/>
</dbReference>
<dbReference type="InterPro" id="IPR036286">
    <property type="entry name" value="LexA/Signal_pep-like_sf"/>
</dbReference>
<dbReference type="SUPFAM" id="SSF51306">
    <property type="entry name" value="LexA/Signal peptidase"/>
    <property type="match status" value="1"/>
</dbReference>
<comment type="caution">
    <text evidence="6">The sequence shown here is derived from an EMBL/GenBank/DDBJ whole genome shotgun (WGS) entry which is preliminary data.</text>
</comment>
<keyword evidence="4" id="KW-0472">Membrane</keyword>
<dbReference type="PANTHER" id="PTHR43390">
    <property type="entry name" value="SIGNAL PEPTIDASE I"/>
    <property type="match status" value="1"/>
</dbReference>
<dbReference type="EMBL" id="JFHR01000062">
    <property type="protein sequence ID" value="KEQ51840.1"/>
    <property type="molecule type" value="Genomic_DNA"/>
</dbReference>
<organism evidence="6 7">
    <name type="scientific">Sphingobium chlorophenolicum</name>
    <dbReference type="NCBI Taxonomy" id="46429"/>
    <lineage>
        <taxon>Bacteria</taxon>
        <taxon>Pseudomonadati</taxon>
        <taxon>Pseudomonadota</taxon>
        <taxon>Alphaproteobacteria</taxon>
        <taxon>Sphingomonadales</taxon>
        <taxon>Sphingomonadaceae</taxon>
        <taxon>Sphingobium</taxon>
    </lineage>
</organism>
<dbReference type="eggNOG" id="COG4959">
    <property type="taxonomic scope" value="Bacteria"/>
</dbReference>
<evidence type="ECO:0000256" key="3">
    <source>
        <dbReference type="ARBA" id="ARBA00029906"/>
    </source>
</evidence>
<proteinExistence type="inferred from homology"/>
<sequence length="190" mass="21071">MNGRRDLPLFAWGDALRAARLRRRRLRRYALWLALGGLALGATIVFPPPPRLLWNATASAPIGFYLLSPGARLERGDMVVARAPYPVRLLAARRHYLPLNVPLVKRVVGVPGDIVCARGDRVTIGGKEIARRLAHDSLGRTMPWWEGCEGLLPGRYFLLMGHVPSSFDARYFGPVGEAEIIGKATALWVR</sequence>
<evidence type="ECO:0000256" key="1">
    <source>
        <dbReference type="ARBA" id="ARBA00009370"/>
    </source>
</evidence>
<gene>
    <name evidence="6" type="primary">traF_2</name>
    <name evidence="6" type="ORF">BV95_03914</name>
</gene>
<reference evidence="6 7" key="1">
    <citation type="submission" date="2014-02" db="EMBL/GenBank/DDBJ databases">
        <title>Whole genome sequence of Sphingobium chlorophenolicum NBRC 16172.</title>
        <authorList>
            <person name="Gan H.M."/>
            <person name="Gan H.Y."/>
            <person name="Chew T.H."/>
            <person name="Savka M.A."/>
        </authorList>
    </citation>
    <scope>NUCLEOTIDE SEQUENCE [LARGE SCALE GENOMIC DNA]</scope>
    <source>
        <strain evidence="6 7">NBRC 16172</strain>
    </source>
</reference>
<evidence type="ECO:0000313" key="7">
    <source>
        <dbReference type="Proteomes" id="UP000028411"/>
    </source>
</evidence>
<dbReference type="RefSeq" id="WP_037455989.1">
    <property type="nucleotide sequence ID" value="NZ_JFHR01000062.1"/>
</dbReference>
<dbReference type="AlphaFoldDB" id="A0A081R9G7"/>
<dbReference type="OrthoDB" id="5360818at2"/>
<keyword evidence="4" id="KW-1133">Transmembrane helix</keyword>
<evidence type="ECO:0000256" key="2">
    <source>
        <dbReference type="ARBA" id="ARBA00019232"/>
    </source>
</evidence>
<name>A0A081R9G7_SPHCR</name>
<evidence type="ECO:0000313" key="6">
    <source>
        <dbReference type="EMBL" id="KEQ51840.1"/>
    </source>
</evidence>